<sequence length="199" mass="21123">MKLYRPATIAVGVLFVLIGGLTRLATPDQVFEEQNMEISKGTIGQPLQFGQDASLTIVRMQLAKSVLDANSSTDEKPIETNGVFVALEWESTAGAGKPDRPDPTLTSDGDAVFTPVGLTYSGIEFGAAGFTNAGAIVFEVDPAQLEGLTLDVQPSQLWNVLNRKVSVDLGIPGAASAQMLLDTAVDQYVLPERDVRVAS</sequence>
<organism evidence="1 2">
    <name type="scientific">Kribbella antibiotica</name>
    <dbReference type="NCBI Taxonomy" id="190195"/>
    <lineage>
        <taxon>Bacteria</taxon>
        <taxon>Bacillati</taxon>
        <taxon>Actinomycetota</taxon>
        <taxon>Actinomycetes</taxon>
        <taxon>Propionibacteriales</taxon>
        <taxon>Kribbellaceae</taxon>
        <taxon>Kribbella</taxon>
    </lineage>
</organism>
<proteinExistence type="predicted"/>
<name>A0A4R4YQH6_9ACTN</name>
<evidence type="ECO:0008006" key="3">
    <source>
        <dbReference type="Google" id="ProtNLM"/>
    </source>
</evidence>
<dbReference type="EMBL" id="SMKX01000164">
    <property type="protein sequence ID" value="TDD46860.1"/>
    <property type="molecule type" value="Genomic_DNA"/>
</dbReference>
<accession>A0A4R4YQH6</accession>
<evidence type="ECO:0000313" key="1">
    <source>
        <dbReference type="EMBL" id="TDD46860.1"/>
    </source>
</evidence>
<evidence type="ECO:0000313" key="2">
    <source>
        <dbReference type="Proteomes" id="UP000295124"/>
    </source>
</evidence>
<dbReference type="OrthoDB" id="3822399at2"/>
<keyword evidence="2" id="KW-1185">Reference proteome</keyword>
<dbReference type="Proteomes" id="UP000295124">
    <property type="component" value="Unassembled WGS sequence"/>
</dbReference>
<dbReference type="AlphaFoldDB" id="A0A4R4YQH6"/>
<reference evidence="1 2" key="1">
    <citation type="submission" date="2019-03" db="EMBL/GenBank/DDBJ databases">
        <title>Draft genome sequences of novel Actinobacteria.</title>
        <authorList>
            <person name="Sahin N."/>
            <person name="Ay H."/>
            <person name="Saygin H."/>
        </authorList>
    </citation>
    <scope>NUCLEOTIDE SEQUENCE [LARGE SCALE GENOMIC DNA]</scope>
    <source>
        <strain evidence="1 2">JCM 13523</strain>
    </source>
</reference>
<protein>
    <recommendedName>
        <fullName evidence="3">DUF4352 domain-containing protein</fullName>
    </recommendedName>
</protein>
<gene>
    <name evidence="1" type="ORF">E1263_35730</name>
</gene>
<comment type="caution">
    <text evidence="1">The sequence shown here is derived from an EMBL/GenBank/DDBJ whole genome shotgun (WGS) entry which is preliminary data.</text>
</comment>
<dbReference type="RefSeq" id="WP_132175635.1">
    <property type="nucleotide sequence ID" value="NZ_SMKX01000164.1"/>
</dbReference>